<feature type="binding site" evidence="16">
    <location>
        <position position="162"/>
    </location>
    <ligand>
        <name>Zn(2+)</name>
        <dbReference type="ChEBI" id="CHEBI:29105"/>
        <label>1</label>
    </ligand>
</feature>
<dbReference type="FunFam" id="3.40.630.10:FF:000005">
    <property type="entry name" value="Succinyl-diaminopimelate desuccinylase"/>
    <property type="match status" value="1"/>
</dbReference>
<dbReference type="Proteomes" id="UP000298791">
    <property type="component" value="Chromosome"/>
</dbReference>
<dbReference type="GO" id="GO:0019877">
    <property type="term" value="P:diaminopimelate biosynthetic process"/>
    <property type="evidence" value="ECO:0007669"/>
    <property type="project" value="UniProtKB-UniRule"/>
</dbReference>
<comment type="similarity">
    <text evidence="3 16">Belongs to the peptidase M20A family. DapE subfamily.</text>
</comment>
<sequence>MICSVTELAKKLIRIPSISPKDLGCQDIMIDFLSNLGFKIKKINVNDTKNFWATRGVGKTLTFAGHTDVVPPGEYEDWNNNPFDPIVQNGFLFGRGASDMKGALSAMLIAAKRFIKKHPYYNGRLSFLITSDEESSAINGTTKVVDYLIDKKDPIDYCIIGEPTSYVKVGDCIKNGRRGSLTADLKIFGVQGHIAYPHLADNPIHKGLPIILKLLSMSLDSGNRFFAPTSINIANIHAGNGSNNMIPGTLFVQFNFRFSNEISENEIQLKFIEILKKNNIDYSIKWHLSGLPFITKTGLLTKTVIKSIVNFTKEKPILSTDGGTSDGRFISKLDAQIIELGLTNKTIHKINEYVKISDLQILTLIYESIMEKLLI</sequence>
<dbReference type="NCBIfam" id="TIGR01246">
    <property type="entry name" value="dapE_proteo"/>
    <property type="match status" value="1"/>
</dbReference>
<dbReference type="NCBIfam" id="NF009557">
    <property type="entry name" value="PRK13009.1"/>
    <property type="match status" value="1"/>
</dbReference>
<keyword evidence="12 16" id="KW-0457">Lysine biosynthesis</keyword>
<evidence type="ECO:0000256" key="1">
    <source>
        <dbReference type="ARBA" id="ARBA00001941"/>
    </source>
</evidence>
<comment type="function">
    <text evidence="16">Catalyzes the hydrolysis of N-succinyl-L,L-diaminopimelic acid (SDAP), forming succinate and LL-2,6-diaminopimelate (DAP), an intermediate involved in the bacterial biosynthesis of lysine and meso-diaminopimelic acid, an essential component of bacterial cell walls.</text>
</comment>
<dbReference type="AlphaFoldDB" id="A0A4D6XPY2"/>
<dbReference type="GO" id="GO:0008270">
    <property type="term" value="F:zinc ion binding"/>
    <property type="evidence" value="ECO:0007669"/>
    <property type="project" value="UniProtKB-UniRule"/>
</dbReference>
<feature type="active site" description="Proton acceptor" evidence="16">
    <location>
        <position position="133"/>
    </location>
</feature>
<name>A0A4D6XPY2_9GAMM</name>
<dbReference type="InterPro" id="IPR001261">
    <property type="entry name" value="ArgE/DapE_CS"/>
</dbReference>
<dbReference type="GO" id="GO:0008777">
    <property type="term" value="F:acetylornithine deacetylase activity"/>
    <property type="evidence" value="ECO:0007669"/>
    <property type="project" value="TreeGrafter"/>
</dbReference>
<feature type="active site" evidence="16">
    <location>
        <position position="68"/>
    </location>
</feature>
<evidence type="ECO:0000256" key="11">
    <source>
        <dbReference type="ARBA" id="ARBA00022915"/>
    </source>
</evidence>
<dbReference type="GO" id="GO:0009014">
    <property type="term" value="F:succinyl-diaminopimelate desuccinylase activity"/>
    <property type="evidence" value="ECO:0007669"/>
    <property type="project" value="UniProtKB-UniRule"/>
</dbReference>
<reference evidence="18 19" key="2">
    <citation type="submission" date="2019-05" db="EMBL/GenBank/DDBJ databases">
        <title>Genome evolution of the obligate endosymbiont Buchnera aphidicola.</title>
        <authorList>
            <person name="Moran N.A."/>
        </authorList>
    </citation>
    <scope>NUCLEOTIDE SEQUENCE [LARGE SCALE GENOMIC DNA]</scope>
    <source>
        <strain evidence="18 19">Ane</strain>
    </source>
</reference>
<dbReference type="Gene3D" id="3.40.630.10">
    <property type="entry name" value="Zn peptidases"/>
    <property type="match status" value="2"/>
</dbReference>
<comment type="catalytic activity">
    <reaction evidence="15 16">
        <text>N-succinyl-(2S,6S)-2,6-diaminopimelate + H2O = (2S,6S)-2,6-diaminopimelate + succinate</text>
        <dbReference type="Rhea" id="RHEA:22608"/>
        <dbReference type="ChEBI" id="CHEBI:15377"/>
        <dbReference type="ChEBI" id="CHEBI:30031"/>
        <dbReference type="ChEBI" id="CHEBI:57609"/>
        <dbReference type="ChEBI" id="CHEBI:58087"/>
        <dbReference type="EC" id="3.5.1.18"/>
    </reaction>
</comment>
<evidence type="ECO:0000256" key="3">
    <source>
        <dbReference type="ARBA" id="ARBA00006746"/>
    </source>
</evidence>
<proteinExistence type="inferred from homology"/>
<keyword evidence="13 16" id="KW-0170">Cobalt</keyword>
<comment type="subunit">
    <text evidence="4 16">Homodimer.</text>
</comment>
<dbReference type="OrthoDB" id="9809784at2"/>
<dbReference type="EC" id="3.5.1.18" evidence="5 16"/>
<keyword evidence="10 16" id="KW-0862">Zinc</keyword>
<accession>A0A4D6XPY2</accession>
<dbReference type="PANTHER" id="PTHR43808">
    <property type="entry name" value="ACETYLORNITHINE DEACETYLASE"/>
    <property type="match status" value="1"/>
</dbReference>
<evidence type="ECO:0000256" key="9">
    <source>
        <dbReference type="ARBA" id="ARBA00022801"/>
    </source>
</evidence>
<dbReference type="GO" id="GO:0050897">
    <property type="term" value="F:cobalt ion binding"/>
    <property type="evidence" value="ECO:0007669"/>
    <property type="project" value="UniProtKB-UniRule"/>
</dbReference>
<organism evidence="18 19">
    <name type="scientific">Buchnera aphidicola</name>
    <name type="common">Aphis nerii</name>
    <dbReference type="NCBI Taxonomy" id="1241835"/>
    <lineage>
        <taxon>Bacteria</taxon>
        <taxon>Pseudomonadati</taxon>
        <taxon>Pseudomonadota</taxon>
        <taxon>Gammaproteobacteria</taxon>
        <taxon>Enterobacterales</taxon>
        <taxon>Erwiniaceae</taxon>
        <taxon>Buchnera</taxon>
    </lineage>
</organism>
<evidence type="ECO:0000256" key="15">
    <source>
        <dbReference type="ARBA" id="ARBA00051301"/>
    </source>
</evidence>
<dbReference type="InterPro" id="IPR036264">
    <property type="entry name" value="Bact_exopeptidase_dim_dom"/>
</dbReference>
<dbReference type="GO" id="GO:0006526">
    <property type="term" value="P:L-arginine biosynthetic process"/>
    <property type="evidence" value="ECO:0007669"/>
    <property type="project" value="TreeGrafter"/>
</dbReference>
<feature type="binding site" evidence="16">
    <location>
        <position position="66"/>
    </location>
    <ligand>
        <name>Zn(2+)</name>
        <dbReference type="ChEBI" id="CHEBI:29105"/>
        <label>1</label>
    </ligand>
</feature>
<evidence type="ECO:0000256" key="7">
    <source>
        <dbReference type="ARBA" id="ARBA00022605"/>
    </source>
</evidence>
<evidence type="ECO:0000256" key="14">
    <source>
        <dbReference type="ARBA" id="ARBA00031891"/>
    </source>
</evidence>
<dbReference type="InterPro" id="IPR005941">
    <property type="entry name" value="DapE_proteobac"/>
</dbReference>
<dbReference type="RefSeq" id="WP_158366284.1">
    <property type="nucleotide sequence ID" value="NZ_CP034885.1"/>
</dbReference>
<keyword evidence="8 16" id="KW-0479">Metal-binding</keyword>
<dbReference type="UniPathway" id="UPA00034">
    <property type="reaction ID" value="UER00021"/>
</dbReference>
<dbReference type="InterPro" id="IPR011650">
    <property type="entry name" value="Peptidase_M20_dimer"/>
</dbReference>
<dbReference type="PROSITE" id="PS00759">
    <property type="entry name" value="ARGE_DAPE_CPG2_2"/>
    <property type="match status" value="1"/>
</dbReference>
<evidence type="ECO:0000313" key="19">
    <source>
        <dbReference type="Proteomes" id="UP000298791"/>
    </source>
</evidence>
<dbReference type="PANTHER" id="PTHR43808:SF31">
    <property type="entry name" value="N-ACETYL-L-CITRULLINE DEACETYLASE"/>
    <property type="match status" value="1"/>
</dbReference>
<feature type="binding site" evidence="16">
    <location>
        <position position="348"/>
    </location>
    <ligand>
        <name>Zn(2+)</name>
        <dbReference type="ChEBI" id="CHEBI:29105"/>
        <label>2</label>
    </ligand>
</feature>
<dbReference type="Pfam" id="PF07687">
    <property type="entry name" value="M20_dimer"/>
    <property type="match status" value="1"/>
</dbReference>
<dbReference type="GO" id="GO:0009089">
    <property type="term" value="P:lysine biosynthetic process via diaminopimelate"/>
    <property type="evidence" value="ECO:0007669"/>
    <property type="project" value="UniProtKB-UniRule"/>
</dbReference>
<reference evidence="18 19" key="1">
    <citation type="submission" date="2018-12" db="EMBL/GenBank/DDBJ databases">
        <authorList>
            <person name="Chong R.A."/>
        </authorList>
    </citation>
    <scope>NUCLEOTIDE SEQUENCE [LARGE SCALE GENOMIC DNA]</scope>
    <source>
        <strain evidence="18 19">Ane</strain>
    </source>
</reference>
<keyword evidence="7 16" id="KW-0028">Amino-acid biosynthesis</keyword>
<evidence type="ECO:0000256" key="4">
    <source>
        <dbReference type="ARBA" id="ARBA00011738"/>
    </source>
</evidence>
<gene>
    <name evidence="16 18" type="primary">dapE</name>
    <name evidence="18" type="ORF">D9V64_00475</name>
</gene>
<dbReference type="CDD" id="cd03891">
    <property type="entry name" value="M20_DapE_proteobac"/>
    <property type="match status" value="1"/>
</dbReference>
<keyword evidence="11 16" id="KW-0220">Diaminopimelate biosynthesis</keyword>
<comment type="cofactor">
    <cofactor evidence="16">
        <name>Zn(2+)</name>
        <dbReference type="ChEBI" id="CHEBI:29105"/>
    </cofactor>
    <cofactor evidence="16">
        <name>Co(2+)</name>
        <dbReference type="ChEBI" id="CHEBI:48828"/>
    </cofactor>
    <text evidence="16">Binds 2 Zn(2+) or Co(2+) ions per subunit.</text>
</comment>
<evidence type="ECO:0000256" key="10">
    <source>
        <dbReference type="ARBA" id="ARBA00022833"/>
    </source>
</evidence>
<feature type="domain" description="Peptidase M20 dimerisation" evidence="17">
    <location>
        <begin position="175"/>
        <end position="281"/>
    </location>
</feature>
<evidence type="ECO:0000256" key="12">
    <source>
        <dbReference type="ARBA" id="ARBA00023154"/>
    </source>
</evidence>
<dbReference type="SUPFAM" id="SSF55031">
    <property type="entry name" value="Bacterial exopeptidase dimerisation domain"/>
    <property type="match status" value="1"/>
</dbReference>
<evidence type="ECO:0000256" key="16">
    <source>
        <dbReference type="HAMAP-Rule" id="MF_01690"/>
    </source>
</evidence>
<comment type="pathway">
    <text evidence="2 16">Amino-acid biosynthesis; L-lysine biosynthesis via DAP pathway; LL-2,6-diaminopimelate from (S)-tetrahydrodipicolinate (succinylase route): step 3/3.</text>
</comment>
<evidence type="ECO:0000259" key="17">
    <source>
        <dbReference type="Pfam" id="PF07687"/>
    </source>
</evidence>
<evidence type="ECO:0000256" key="13">
    <source>
        <dbReference type="ARBA" id="ARBA00023285"/>
    </source>
</evidence>
<evidence type="ECO:0000256" key="6">
    <source>
        <dbReference type="ARBA" id="ARBA00022391"/>
    </source>
</evidence>
<dbReference type="SUPFAM" id="SSF53187">
    <property type="entry name" value="Zn-dependent exopeptidases"/>
    <property type="match status" value="1"/>
</dbReference>
<dbReference type="InterPro" id="IPR002933">
    <property type="entry name" value="Peptidase_M20"/>
</dbReference>
<dbReference type="InterPro" id="IPR050072">
    <property type="entry name" value="Peptidase_M20A"/>
</dbReference>
<keyword evidence="9 16" id="KW-0378">Hydrolase</keyword>
<evidence type="ECO:0000256" key="8">
    <source>
        <dbReference type="ARBA" id="ARBA00022723"/>
    </source>
</evidence>
<evidence type="ECO:0000256" key="2">
    <source>
        <dbReference type="ARBA" id="ARBA00005130"/>
    </source>
</evidence>
<dbReference type="Pfam" id="PF01546">
    <property type="entry name" value="Peptidase_M20"/>
    <property type="match status" value="1"/>
</dbReference>
<evidence type="ECO:0000313" key="18">
    <source>
        <dbReference type="EMBL" id="QCI18656.1"/>
    </source>
</evidence>
<comment type="cofactor">
    <cofactor evidence="1">
        <name>Co(2+)</name>
        <dbReference type="ChEBI" id="CHEBI:48828"/>
    </cofactor>
</comment>
<protein>
    <recommendedName>
        <fullName evidence="6 16">Succinyl-diaminopimelate desuccinylase</fullName>
        <shortName evidence="16">SDAP desuccinylase</shortName>
        <ecNumber evidence="5 16">3.5.1.18</ecNumber>
    </recommendedName>
    <alternativeName>
        <fullName evidence="14 16">N-succinyl-LL-2,6-diaminoheptanedioate amidohydrolase</fullName>
    </alternativeName>
</protein>
<dbReference type="HAMAP" id="MF_01690">
    <property type="entry name" value="DapE"/>
    <property type="match status" value="1"/>
</dbReference>
<feature type="binding site" evidence="16">
    <location>
        <position position="134"/>
    </location>
    <ligand>
        <name>Zn(2+)</name>
        <dbReference type="ChEBI" id="CHEBI:29105"/>
        <label>2</label>
    </ligand>
</feature>
<feature type="binding site" evidence="16">
    <location>
        <position position="99"/>
    </location>
    <ligand>
        <name>Zn(2+)</name>
        <dbReference type="ChEBI" id="CHEBI:29105"/>
        <label>1</label>
    </ligand>
</feature>
<evidence type="ECO:0000256" key="5">
    <source>
        <dbReference type="ARBA" id="ARBA00011921"/>
    </source>
</evidence>
<feature type="binding site" evidence="16">
    <location>
        <position position="99"/>
    </location>
    <ligand>
        <name>Zn(2+)</name>
        <dbReference type="ChEBI" id="CHEBI:29105"/>
        <label>2</label>
    </ligand>
</feature>
<dbReference type="EMBL" id="CP034885">
    <property type="protein sequence ID" value="QCI18656.1"/>
    <property type="molecule type" value="Genomic_DNA"/>
</dbReference>